<feature type="region of interest" description="Disordered" evidence="1">
    <location>
        <begin position="1"/>
        <end position="32"/>
    </location>
</feature>
<feature type="compositionally biased region" description="Basic and acidic residues" evidence="1">
    <location>
        <begin position="7"/>
        <end position="32"/>
    </location>
</feature>
<sequence>MQGNSKSHMEMQKKMQKNERVTPSSDVEKQKVELDKDAVDILNAKREEIKSEGKSGITYSDVVRWLAVKAGIREGTM</sequence>
<dbReference type="EMBL" id="BARU01000008">
    <property type="protein sequence ID" value="GAH25238.1"/>
    <property type="molecule type" value="Genomic_DNA"/>
</dbReference>
<evidence type="ECO:0000256" key="1">
    <source>
        <dbReference type="SAM" id="MobiDB-lite"/>
    </source>
</evidence>
<reference evidence="2" key="1">
    <citation type="journal article" date="2014" name="Front. Microbiol.">
        <title>High frequency of phylogenetically diverse reductive dehalogenase-homologous genes in deep subseafloor sedimentary metagenomes.</title>
        <authorList>
            <person name="Kawai M."/>
            <person name="Futagami T."/>
            <person name="Toyoda A."/>
            <person name="Takaki Y."/>
            <person name="Nishi S."/>
            <person name="Hori S."/>
            <person name="Arai W."/>
            <person name="Tsubouchi T."/>
            <person name="Morono Y."/>
            <person name="Uchiyama I."/>
            <person name="Ito T."/>
            <person name="Fujiyama A."/>
            <person name="Inagaki F."/>
            <person name="Takami H."/>
        </authorList>
    </citation>
    <scope>NUCLEOTIDE SEQUENCE</scope>
    <source>
        <strain evidence="2">Expedition CK06-06</strain>
    </source>
</reference>
<dbReference type="AlphaFoldDB" id="X1FWS6"/>
<gene>
    <name evidence="2" type="ORF">S03H2_00111</name>
</gene>
<accession>X1FWS6</accession>
<protein>
    <submittedName>
        <fullName evidence="2">Uncharacterized protein</fullName>
    </submittedName>
</protein>
<evidence type="ECO:0000313" key="2">
    <source>
        <dbReference type="EMBL" id="GAH25238.1"/>
    </source>
</evidence>
<name>X1FWS6_9ZZZZ</name>
<comment type="caution">
    <text evidence="2">The sequence shown here is derived from an EMBL/GenBank/DDBJ whole genome shotgun (WGS) entry which is preliminary data.</text>
</comment>
<proteinExistence type="predicted"/>
<organism evidence="2">
    <name type="scientific">marine sediment metagenome</name>
    <dbReference type="NCBI Taxonomy" id="412755"/>
    <lineage>
        <taxon>unclassified sequences</taxon>
        <taxon>metagenomes</taxon>
        <taxon>ecological metagenomes</taxon>
    </lineage>
</organism>